<comment type="caution">
    <text evidence="1">The sequence shown here is derived from an EMBL/GenBank/DDBJ whole genome shotgun (WGS) entry which is preliminary data.</text>
</comment>
<dbReference type="eggNOG" id="ENOG503387E">
    <property type="taxonomic scope" value="Bacteria"/>
</dbReference>
<dbReference type="PATRIC" id="fig|888050.3.peg.1530"/>
<gene>
    <name evidence="1" type="ORF">HMPREF9004_1594</name>
</gene>
<evidence type="ECO:0000313" key="2">
    <source>
        <dbReference type="Proteomes" id="UP000013015"/>
    </source>
</evidence>
<protein>
    <submittedName>
        <fullName evidence="1">Uncharacterized protein</fullName>
    </submittedName>
</protein>
<dbReference type="EMBL" id="AQHZ01000024">
    <property type="protein sequence ID" value="ENO17684.1"/>
    <property type="molecule type" value="Genomic_DNA"/>
</dbReference>
<reference evidence="1 2" key="1">
    <citation type="submission" date="2013-03" db="EMBL/GenBank/DDBJ databases">
        <title>Reference genome for the Human Microbiome Project.</title>
        <authorList>
            <person name="Aqrawi P."/>
            <person name="Ayvaz T."/>
            <person name="Bess C."/>
            <person name="Blankenburg K."/>
            <person name="Coyle M."/>
            <person name="Deng J."/>
            <person name="Forbes L."/>
            <person name="Fowler G."/>
            <person name="Francisco L."/>
            <person name="Fu Q."/>
            <person name="Gibbs R."/>
            <person name="Gross S."/>
            <person name="Gubbala S."/>
            <person name="Hale W."/>
            <person name="Hemphill L."/>
            <person name="Highlander S."/>
            <person name="Hirani K."/>
            <person name="Jackson L."/>
            <person name="Jakkamsetti A."/>
            <person name="Javaid M."/>
            <person name="Jayaseelan J.C."/>
            <person name="Jiang H."/>
            <person name="Joshi V."/>
            <person name="Korchina V."/>
            <person name="Kovar C."/>
            <person name="Lara F."/>
            <person name="Lee S."/>
            <person name="Liu Y."/>
            <person name="Mata R."/>
            <person name="Mathew T."/>
            <person name="Munidasa M."/>
            <person name="Muzny D."/>
            <person name="Nazareth L."/>
            <person name="Ngo R."/>
            <person name="Nguyen L."/>
            <person name="Nguyen N."/>
            <person name="Okwuonu G."/>
            <person name="Ongeri F."/>
            <person name="Palculict T."/>
            <person name="Patil S."/>
            <person name="Petrosino J."/>
            <person name="Pham C."/>
            <person name="Pham P."/>
            <person name="Pu L.-L."/>
            <person name="Qin X."/>
            <person name="Qu J."/>
            <person name="Reid J."/>
            <person name="Ross M."/>
            <person name="Ruth R."/>
            <person name="Saada N."/>
            <person name="San Lucas F."/>
            <person name="Santibanez J."/>
            <person name="Shang Y."/>
            <person name="Simmons D."/>
            <person name="Song X.-Z."/>
            <person name="Tang L.-Y."/>
            <person name="Thornton R."/>
            <person name="Warren J."/>
            <person name="Weissenberger G."/>
            <person name="Wilczek-Boney K."/>
            <person name="Worley K."/>
            <person name="Youmans B."/>
            <person name="Zhang J."/>
            <person name="Zhang L."/>
            <person name="Zhao Z."/>
            <person name="Zhou C."/>
            <person name="Zhu D."/>
            <person name="Zhu Y."/>
        </authorList>
    </citation>
    <scope>NUCLEOTIDE SEQUENCE [LARGE SCALE GENOMIC DNA]</scope>
    <source>
        <strain evidence="1 2">F0333</strain>
    </source>
</reference>
<sequence length="175" mass="19352">MVSLKGDTMTPSVTTPLRPPLYSTYGWTERLGILDLLTPFFLSCPDSSDFVRFEGLGATEAEALLEIMPADALLDQQNNGPYLCELLRLAVERPGVTLSGYRIAPPRWDERISVDGVSIPQAPDLPEAIPSDPLVLYKWPKLRALLALNSAIGEPDELLALPLEGGGYGWWIWWD</sequence>
<organism evidence="1 2">
    <name type="scientific">Schaalia cardiffensis F0333</name>
    <dbReference type="NCBI Taxonomy" id="888050"/>
    <lineage>
        <taxon>Bacteria</taxon>
        <taxon>Bacillati</taxon>
        <taxon>Actinomycetota</taxon>
        <taxon>Actinomycetes</taxon>
        <taxon>Actinomycetales</taxon>
        <taxon>Actinomycetaceae</taxon>
        <taxon>Schaalia</taxon>
    </lineage>
</organism>
<dbReference type="AlphaFoldDB" id="N6WBV8"/>
<dbReference type="Proteomes" id="UP000013015">
    <property type="component" value="Unassembled WGS sequence"/>
</dbReference>
<accession>N6WBV8</accession>
<name>N6WBV8_9ACTO</name>
<dbReference type="STRING" id="888050.HMPREF9004_1594"/>
<proteinExistence type="predicted"/>
<evidence type="ECO:0000313" key="1">
    <source>
        <dbReference type="EMBL" id="ENO17684.1"/>
    </source>
</evidence>
<dbReference type="HOGENOM" id="CLU_102068_0_0_11"/>
<keyword evidence="2" id="KW-1185">Reference proteome</keyword>